<protein>
    <submittedName>
        <fullName evidence="3">Cytochrome P450</fullName>
    </submittedName>
</protein>
<dbReference type="AlphaFoldDB" id="A0A0R3Q2A3"/>
<name>A0A0R3Q2A3_ANGCS</name>
<dbReference type="OrthoDB" id="5891911at2759"/>
<gene>
    <name evidence="1" type="ORF">ACOC_LOCUS13202</name>
</gene>
<proteinExistence type="predicted"/>
<evidence type="ECO:0000313" key="2">
    <source>
        <dbReference type="Proteomes" id="UP000267027"/>
    </source>
</evidence>
<evidence type="ECO:0000313" key="1">
    <source>
        <dbReference type="EMBL" id="VDM64787.1"/>
    </source>
</evidence>
<reference evidence="3" key="1">
    <citation type="submission" date="2017-02" db="UniProtKB">
        <authorList>
            <consortium name="WormBaseParasite"/>
        </authorList>
    </citation>
    <scope>IDENTIFICATION</scope>
</reference>
<dbReference type="EMBL" id="UYYA01005611">
    <property type="protein sequence ID" value="VDM64787.1"/>
    <property type="molecule type" value="Genomic_DNA"/>
</dbReference>
<dbReference type="Proteomes" id="UP000267027">
    <property type="component" value="Unassembled WGS sequence"/>
</dbReference>
<reference evidence="1 2" key="2">
    <citation type="submission" date="2018-11" db="EMBL/GenBank/DDBJ databases">
        <authorList>
            <consortium name="Pathogen Informatics"/>
        </authorList>
    </citation>
    <scope>NUCLEOTIDE SEQUENCE [LARGE SCALE GENOMIC DNA]</scope>
    <source>
        <strain evidence="1 2">Costa Rica</strain>
    </source>
</reference>
<keyword evidence="2" id="KW-1185">Reference proteome</keyword>
<organism evidence="3">
    <name type="scientific">Angiostrongylus costaricensis</name>
    <name type="common">Nematode worm</name>
    <dbReference type="NCBI Taxonomy" id="334426"/>
    <lineage>
        <taxon>Eukaryota</taxon>
        <taxon>Metazoa</taxon>
        <taxon>Ecdysozoa</taxon>
        <taxon>Nematoda</taxon>
        <taxon>Chromadorea</taxon>
        <taxon>Rhabditida</taxon>
        <taxon>Rhabditina</taxon>
        <taxon>Rhabditomorpha</taxon>
        <taxon>Strongyloidea</taxon>
        <taxon>Metastrongylidae</taxon>
        <taxon>Angiostrongylus</taxon>
    </lineage>
</organism>
<dbReference type="WBParaSite" id="ACOC_0001320101-mRNA-1">
    <property type="protein sequence ID" value="ACOC_0001320101-mRNA-1"/>
    <property type="gene ID" value="ACOC_0001320101"/>
</dbReference>
<accession>A0A0R3Q2A3</accession>
<sequence>MQPNFVDYVCPFQEISWHFAEKCLIATLAGFLRKGMSSGPFGEGAEADLISEEINRYFAETGFIATLAGFLKFLLSIPNRPDQPTCALLEMLEIPHDRLDTNAKMAILHETRSELMKAVELNSKLKRRHDEIRKLFVNGQQTNCGQLSDYHEQHENQ</sequence>
<evidence type="ECO:0000313" key="3">
    <source>
        <dbReference type="WBParaSite" id="ACOC_0001320101-mRNA-1"/>
    </source>
</evidence>